<organism evidence="4 5">
    <name type="scientific">Lolium multiflorum</name>
    <name type="common">Italian ryegrass</name>
    <name type="synonym">Lolium perenne subsp. multiflorum</name>
    <dbReference type="NCBI Taxonomy" id="4521"/>
    <lineage>
        <taxon>Eukaryota</taxon>
        <taxon>Viridiplantae</taxon>
        <taxon>Streptophyta</taxon>
        <taxon>Embryophyta</taxon>
        <taxon>Tracheophyta</taxon>
        <taxon>Spermatophyta</taxon>
        <taxon>Magnoliopsida</taxon>
        <taxon>Liliopsida</taxon>
        <taxon>Poales</taxon>
        <taxon>Poaceae</taxon>
        <taxon>BOP clade</taxon>
        <taxon>Pooideae</taxon>
        <taxon>Poodae</taxon>
        <taxon>Poeae</taxon>
        <taxon>Poeae Chloroplast Group 2 (Poeae type)</taxon>
        <taxon>Loliodinae</taxon>
        <taxon>Loliinae</taxon>
        <taxon>Lolium</taxon>
    </lineage>
</organism>
<dbReference type="Proteomes" id="UP001231189">
    <property type="component" value="Unassembled WGS sequence"/>
</dbReference>
<feature type="region of interest" description="Disordered" evidence="1">
    <location>
        <begin position="377"/>
        <end position="496"/>
    </location>
</feature>
<feature type="region of interest" description="Disordered" evidence="1">
    <location>
        <begin position="1"/>
        <end position="63"/>
    </location>
</feature>
<feature type="compositionally biased region" description="Basic and acidic residues" evidence="1">
    <location>
        <begin position="377"/>
        <end position="392"/>
    </location>
</feature>
<feature type="compositionally biased region" description="Basic and acidic residues" evidence="1">
    <location>
        <begin position="469"/>
        <end position="496"/>
    </location>
</feature>
<protein>
    <recommendedName>
        <fullName evidence="6">Reverse transcriptase Ty1/copia-type domain-containing protein</fullName>
    </recommendedName>
</protein>
<evidence type="ECO:0000259" key="3">
    <source>
        <dbReference type="Pfam" id="PF07727"/>
    </source>
</evidence>
<reference evidence="4" key="1">
    <citation type="submission" date="2023-07" db="EMBL/GenBank/DDBJ databases">
        <title>A chromosome-level genome assembly of Lolium multiflorum.</title>
        <authorList>
            <person name="Chen Y."/>
            <person name="Copetti D."/>
            <person name="Kolliker R."/>
            <person name="Studer B."/>
        </authorList>
    </citation>
    <scope>NUCLEOTIDE SEQUENCE</scope>
    <source>
        <strain evidence="4">02402/16</strain>
        <tissue evidence="4">Leaf</tissue>
    </source>
</reference>
<feature type="compositionally biased region" description="Polar residues" evidence="1">
    <location>
        <begin position="426"/>
        <end position="435"/>
    </location>
</feature>
<dbReference type="PANTHER" id="PTHR33223">
    <property type="entry name" value="CCHC-TYPE DOMAIN-CONTAINING PROTEIN"/>
    <property type="match status" value="1"/>
</dbReference>
<proteinExistence type="predicted"/>
<gene>
    <name evidence="4" type="ORF">QYE76_053337</name>
</gene>
<feature type="region of interest" description="Disordered" evidence="1">
    <location>
        <begin position="86"/>
        <end position="108"/>
    </location>
</feature>
<dbReference type="Pfam" id="PF03732">
    <property type="entry name" value="Retrotrans_gag"/>
    <property type="match status" value="1"/>
</dbReference>
<dbReference type="InterPro" id="IPR043502">
    <property type="entry name" value="DNA/RNA_pol_sf"/>
</dbReference>
<name>A0AAD8SX97_LOLMU</name>
<feature type="domain" description="Reverse transcriptase Ty1/copia-type" evidence="3">
    <location>
        <begin position="702"/>
        <end position="774"/>
    </location>
</feature>
<feature type="domain" description="Reverse transcriptase Ty1/copia-type" evidence="3">
    <location>
        <begin position="780"/>
        <end position="823"/>
    </location>
</feature>
<feature type="compositionally biased region" description="Polar residues" evidence="1">
    <location>
        <begin position="13"/>
        <end position="27"/>
    </location>
</feature>
<comment type="caution">
    <text evidence="4">The sequence shown here is derived from an EMBL/GenBank/DDBJ whole genome shotgun (WGS) entry which is preliminary data.</text>
</comment>
<accession>A0AAD8SX97</accession>
<feature type="compositionally biased region" description="Polar residues" evidence="1">
    <location>
        <begin position="41"/>
        <end position="57"/>
    </location>
</feature>
<feature type="compositionally biased region" description="Polar residues" evidence="1">
    <location>
        <begin position="86"/>
        <end position="103"/>
    </location>
</feature>
<dbReference type="PROSITE" id="PS00018">
    <property type="entry name" value="EF_HAND_1"/>
    <property type="match status" value="1"/>
</dbReference>
<sequence length="830" mass="93717">MGKPRDTKIAILPSTTRKGTTLSTSAALDSPSVISKLVSPPQASNAGTSAESENSSHNCDDASAVLDNDGSLGSFLDATIAKSRQIENAETPNENAATPVNSPESVEYSSDDLDEDYVELDDDFIEKCNATTDARKIKKLLAEHAVRYKLSPDPKFATSPINIRDKDYDFSLDLSHIAIVEKTPFCGTEKESAVEHMTELSTLSGLFSDDIKMRTYFVAKIFPFSLKDDAKTWYNNLSPGSIKSPKELLDVFFRKYFPASAQHAALQRIYNFDQEDGEKLPEAWARFCSLIRAQPDHDLEKHDLLDIFYSGLTIESRAYLDSCAGCVFRKRTPDDAEELLAKIGRNHDDWSTPEPTPTPIVKKRGMIKLNDEDMREAKKSLKEKGIKPEDVKNLPPIEDLCEITPPSSMIEDPLYPEGHPKRVEQDSQLIKTSAPSKKKKKKHKNVVESSEPVNDPNSISISDAETESGNEHDKDNDKDDTLDKEEIEKEPEKHAKNKKYTKEDFITEKHGAVIDCNKGMVTFNVDDKEHTVYFPKRIDKSLSTDVTDVVDFSDNSDDEQQRISVQVEHVEEKENDVAEIDNTVVQHSPHVLQQTNSSIVADRSRRNKGPRPHLIEECNLVHHALSCAEQVEHDTEPATYAEVVASVDRVKWISAMQEEMQSLDKNDTWDVVRLPKQKKVVCCKWIFKIKEGLSSNEPPRFKARSMRAFFGIVAMRDLELEQLDVKTAFLHGELEEEIYMNQPEGFVVPVKEDLVCKLKRFLYGLKQSPRQWYKRSPIYLLLYVDDMLIAAKSKKEITTLKSQLSSEFEMKDLGAAKKILGTFVAHPKLA</sequence>
<dbReference type="InterPro" id="IPR018247">
    <property type="entry name" value="EF_Hand_1_Ca_BS"/>
</dbReference>
<dbReference type="EMBL" id="JAUUTY010000003">
    <property type="protein sequence ID" value="KAK1665178.1"/>
    <property type="molecule type" value="Genomic_DNA"/>
</dbReference>
<dbReference type="InterPro" id="IPR005162">
    <property type="entry name" value="Retrotrans_gag_dom"/>
</dbReference>
<feature type="domain" description="Retrotransposon gag" evidence="2">
    <location>
        <begin position="220"/>
        <end position="313"/>
    </location>
</feature>
<keyword evidence="5" id="KW-1185">Reference proteome</keyword>
<dbReference type="InterPro" id="IPR013103">
    <property type="entry name" value="RVT_2"/>
</dbReference>
<evidence type="ECO:0000259" key="2">
    <source>
        <dbReference type="Pfam" id="PF03732"/>
    </source>
</evidence>
<evidence type="ECO:0000256" key="1">
    <source>
        <dbReference type="SAM" id="MobiDB-lite"/>
    </source>
</evidence>
<dbReference type="SUPFAM" id="SSF56672">
    <property type="entry name" value="DNA/RNA polymerases"/>
    <property type="match status" value="1"/>
</dbReference>
<evidence type="ECO:0000313" key="4">
    <source>
        <dbReference type="EMBL" id="KAK1665178.1"/>
    </source>
</evidence>
<evidence type="ECO:0008006" key="6">
    <source>
        <dbReference type="Google" id="ProtNLM"/>
    </source>
</evidence>
<feature type="compositionally biased region" description="Polar residues" evidence="1">
    <location>
        <begin position="447"/>
        <end position="463"/>
    </location>
</feature>
<dbReference type="AlphaFoldDB" id="A0AAD8SX97"/>
<dbReference type="PANTHER" id="PTHR33223:SF11">
    <property type="entry name" value="ELEMENT PROTEIN, PUTATIVE-RELATED"/>
    <property type="match status" value="1"/>
</dbReference>
<dbReference type="Pfam" id="PF07727">
    <property type="entry name" value="RVT_2"/>
    <property type="match status" value="2"/>
</dbReference>
<evidence type="ECO:0000313" key="5">
    <source>
        <dbReference type="Proteomes" id="UP001231189"/>
    </source>
</evidence>